<protein>
    <recommendedName>
        <fullName evidence="5">PDZ domain-containing protein</fullName>
    </recommendedName>
</protein>
<evidence type="ECO:0000313" key="3">
    <source>
        <dbReference type="EnsemblProtists" id="PYU1_T002873"/>
    </source>
</evidence>
<dbReference type="eggNOG" id="ENOG502QWIB">
    <property type="taxonomic scope" value="Eukaryota"/>
</dbReference>
<keyword evidence="1" id="KW-0175">Coiled coil</keyword>
<feature type="coiled-coil region" evidence="1">
    <location>
        <begin position="671"/>
        <end position="807"/>
    </location>
</feature>
<evidence type="ECO:0000256" key="1">
    <source>
        <dbReference type="SAM" id="Coils"/>
    </source>
</evidence>
<reference evidence="3" key="3">
    <citation type="submission" date="2015-02" db="UniProtKB">
        <authorList>
            <consortium name="EnsemblProtists"/>
        </authorList>
    </citation>
    <scope>IDENTIFICATION</scope>
    <source>
        <strain evidence="3">DAOM BR144</strain>
    </source>
</reference>
<dbReference type="GO" id="GO:0035091">
    <property type="term" value="F:phosphatidylinositol binding"/>
    <property type="evidence" value="ECO:0007669"/>
    <property type="project" value="InterPro"/>
</dbReference>
<dbReference type="EnsemblProtists" id="PYU1_T002873">
    <property type="protein sequence ID" value="PYU1_T002873"/>
    <property type="gene ID" value="PYU1_G002870"/>
</dbReference>
<feature type="region of interest" description="Disordered" evidence="2">
    <location>
        <begin position="309"/>
        <end position="361"/>
    </location>
</feature>
<dbReference type="InterPro" id="IPR036871">
    <property type="entry name" value="PX_dom_sf"/>
</dbReference>
<evidence type="ECO:0008006" key="5">
    <source>
        <dbReference type="Google" id="ProtNLM"/>
    </source>
</evidence>
<dbReference type="HOGENOM" id="CLU_007084_0_0_1"/>
<feature type="region of interest" description="Disordered" evidence="2">
    <location>
        <begin position="859"/>
        <end position="928"/>
    </location>
</feature>
<accession>K3WD32</accession>
<keyword evidence="4" id="KW-1185">Reference proteome</keyword>
<proteinExistence type="predicted"/>
<feature type="compositionally biased region" description="Low complexity" evidence="2">
    <location>
        <begin position="377"/>
        <end position="391"/>
    </location>
</feature>
<dbReference type="VEuPathDB" id="FungiDB:PYU1_G002870"/>
<dbReference type="EMBL" id="GL376628">
    <property type="status" value="NOT_ANNOTATED_CDS"/>
    <property type="molecule type" value="Genomic_DNA"/>
</dbReference>
<sequence>MESALVDGISRALGVPRPFVHEENAAFTLVEDWKQLAVAVVNERIRVKPLGYYRSPESIDIYVFECTMGTDESDTKTWKIYRRYRHFQRYVSNSSELLASVVVPRLSQAYLKIFYAKQCKDRLVELHAWLVGVIENTQRFFQQRAAAAVASQQHAFMQHMDTPEAMPAVWLCAFLFAGANSPFPHYFRGLPSFAVALEEVNVELTKAPIFPSKLRSSIETSAGLGLRLTPSLEQHGNYFGATVSGFLRDVADLDPTLTKVQIGAKLVRINGVNVADEPFDKVLSQLRSVGLPLRLRFLYNPQLHRRQRGKSMYVDESNETLSPAGPLGRERRLSSVSARSSASAQQERSNMRSRSSVASTASMSSPFTKATAFTASGSGASVSTTSSQKSAGGQLVPQRRYSVDSRKSMGIFSSVFGDLFGRKRNETADVLFHNQVEELYSWDDIGGETRDIVSRGFFSFLTQSFLHELRQKERLKYDESALDDPTGKLDEEKGDAALQQLKALNERKGQGVWSTSTGAMGFSFGACKLHDVEAAMLDIPPVFFSSRLGCIGSEKHLGKGFVLVSINNESTFGLKFSAVMKMLTKASRPTSVCFRWYKDYSPFLETDLTEQEPVPTSGSGPPSYRRSSKSDPLKAFEHSLDCLTEAQSDLCSNLHLALVENASIRNEIGVLQERQRESRRRQEQAEHAKAEMKAVVQEKDAVIAKLRQELATRDTELQSAKEKCKVSNAMLASSKQEFHQLLENAHAAAIQRVAEHEERLVRESNKSIENAKLIAERKTKKELDAALSDLQRKHDEYLQKLAEEHSEEVESLMQQVVVWRHQVEVLTEAEKRNYAAMIHNGVNPYHDYQRSRFGFADSPFVDNSGRTSSTARTLGGGRHTNSERDALGTPSHPHSEYESWRDGTPEDPKDHAFTELSDRSSMSNSQPRTTFWDRMVSLIAD</sequence>
<dbReference type="AlphaFoldDB" id="K3WD32"/>
<reference evidence="4" key="2">
    <citation type="submission" date="2010-04" db="EMBL/GenBank/DDBJ databases">
        <authorList>
            <person name="Buell R."/>
            <person name="Hamilton J."/>
            <person name="Hostetler J."/>
        </authorList>
    </citation>
    <scope>NUCLEOTIDE SEQUENCE [LARGE SCALE GENOMIC DNA]</scope>
    <source>
        <strain evidence="4">DAOM:BR144</strain>
    </source>
</reference>
<dbReference type="Proteomes" id="UP000019132">
    <property type="component" value="Unassembled WGS sequence"/>
</dbReference>
<organism evidence="3 4">
    <name type="scientific">Globisporangium ultimum (strain ATCC 200006 / CBS 805.95 / DAOM BR144)</name>
    <name type="common">Pythium ultimum</name>
    <dbReference type="NCBI Taxonomy" id="431595"/>
    <lineage>
        <taxon>Eukaryota</taxon>
        <taxon>Sar</taxon>
        <taxon>Stramenopiles</taxon>
        <taxon>Oomycota</taxon>
        <taxon>Peronosporomycetes</taxon>
        <taxon>Pythiales</taxon>
        <taxon>Pythiaceae</taxon>
        <taxon>Globisporangium</taxon>
    </lineage>
</organism>
<name>K3WD32_GLOUD</name>
<evidence type="ECO:0000256" key="2">
    <source>
        <dbReference type="SAM" id="MobiDB-lite"/>
    </source>
</evidence>
<dbReference type="OMA" id="IDIYVFE"/>
<evidence type="ECO:0000313" key="4">
    <source>
        <dbReference type="Proteomes" id="UP000019132"/>
    </source>
</evidence>
<feature type="region of interest" description="Disordered" evidence="2">
    <location>
        <begin position="608"/>
        <end position="630"/>
    </location>
</feature>
<feature type="compositionally biased region" description="Basic and acidic residues" evidence="2">
    <location>
        <begin position="893"/>
        <end position="918"/>
    </location>
</feature>
<feature type="compositionally biased region" description="Polar residues" evidence="2">
    <location>
        <begin position="919"/>
        <end position="928"/>
    </location>
</feature>
<reference evidence="4" key="1">
    <citation type="journal article" date="2010" name="Genome Biol.">
        <title>Genome sequence of the necrotrophic plant pathogen Pythium ultimum reveals original pathogenicity mechanisms and effector repertoire.</title>
        <authorList>
            <person name="Levesque C.A."/>
            <person name="Brouwer H."/>
            <person name="Cano L."/>
            <person name="Hamilton J.P."/>
            <person name="Holt C."/>
            <person name="Huitema E."/>
            <person name="Raffaele S."/>
            <person name="Robideau G.P."/>
            <person name="Thines M."/>
            <person name="Win J."/>
            <person name="Zerillo M.M."/>
            <person name="Beakes G.W."/>
            <person name="Boore J.L."/>
            <person name="Busam D."/>
            <person name="Dumas B."/>
            <person name="Ferriera S."/>
            <person name="Fuerstenberg S.I."/>
            <person name="Gachon C.M."/>
            <person name="Gaulin E."/>
            <person name="Govers F."/>
            <person name="Grenville-Briggs L."/>
            <person name="Horner N."/>
            <person name="Hostetler J."/>
            <person name="Jiang R.H."/>
            <person name="Johnson J."/>
            <person name="Krajaejun T."/>
            <person name="Lin H."/>
            <person name="Meijer H.J."/>
            <person name="Moore B."/>
            <person name="Morris P."/>
            <person name="Phuntmart V."/>
            <person name="Puiu D."/>
            <person name="Shetty J."/>
            <person name="Stajich J.E."/>
            <person name="Tripathy S."/>
            <person name="Wawra S."/>
            <person name="van West P."/>
            <person name="Whitty B.R."/>
            <person name="Coutinho P.M."/>
            <person name="Henrissat B."/>
            <person name="Martin F."/>
            <person name="Thomas P.D."/>
            <person name="Tyler B.M."/>
            <person name="De Vries R.P."/>
            <person name="Kamoun S."/>
            <person name="Yandell M."/>
            <person name="Tisserat N."/>
            <person name="Buell C.R."/>
        </authorList>
    </citation>
    <scope>NUCLEOTIDE SEQUENCE</scope>
    <source>
        <strain evidence="4">DAOM:BR144</strain>
    </source>
</reference>
<feature type="region of interest" description="Disordered" evidence="2">
    <location>
        <begin position="377"/>
        <end position="400"/>
    </location>
</feature>
<feature type="compositionally biased region" description="Low complexity" evidence="2">
    <location>
        <begin position="334"/>
        <end position="361"/>
    </location>
</feature>
<dbReference type="InParanoid" id="K3WD32"/>
<dbReference type="SUPFAM" id="SSF64268">
    <property type="entry name" value="PX domain"/>
    <property type="match status" value="1"/>
</dbReference>